<evidence type="ECO:0000313" key="3">
    <source>
        <dbReference type="Proteomes" id="UP000279833"/>
    </source>
</evidence>
<reference evidence="2 3" key="2">
    <citation type="submission" date="2018-11" db="EMBL/GenBank/DDBJ databases">
        <authorList>
            <consortium name="Pathogen Informatics"/>
        </authorList>
    </citation>
    <scope>NUCLEOTIDE SEQUENCE [LARGE SCALE GENOMIC DNA]</scope>
    <source>
        <strain evidence="2">Dakar</strain>
        <strain evidence="3">Dakar, Senegal</strain>
    </source>
</reference>
<keyword evidence="1" id="KW-0812">Transmembrane</keyword>
<dbReference type="WBParaSite" id="SCUD_0000658101-mRNA-1">
    <property type="protein sequence ID" value="SCUD_0000658101-mRNA-1"/>
    <property type="gene ID" value="SCUD_0000658101"/>
</dbReference>
<evidence type="ECO:0000313" key="2">
    <source>
        <dbReference type="EMBL" id="VDP05360.1"/>
    </source>
</evidence>
<keyword evidence="1" id="KW-0472">Membrane</keyword>
<proteinExistence type="predicted"/>
<keyword evidence="3" id="KW-1185">Reference proteome</keyword>
<gene>
    <name evidence="2" type="ORF">SCUD_LOCUS6581</name>
</gene>
<evidence type="ECO:0000256" key="1">
    <source>
        <dbReference type="SAM" id="Phobius"/>
    </source>
</evidence>
<reference evidence="4" key="1">
    <citation type="submission" date="2016-06" db="UniProtKB">
        <authorList>
            <consortium name="WormBaseParasite"/>
        </authorList>
    </citation>
    <scope>IDENTIFICATION</scope>
</reference>
<protein>
    <submittedName>
        <fullName evidence="4">Plastocyanin-like domain-containing protein</fullName>
    </submittedName>
</protein>
<feature type="transmembrane region" description="Helical" evidence="1">
    <location>
        <begin position="34"/>
        <end position="55"/>
    </location>
</feature>
<accession>A0A183JV38</accession>
<dbReference type="AlphaFoldDB" id="A0A183JV38"/>
<dbReference type="Proteomes" id="UP000279833">
    <property type="component" value="Unassembled WGS sequence"/>
</dbReference>
<evidence type="ECO:0000313" key="4">
    <source>
        <dbReference type="WBParaSite" id="SCUD_0000658101-mRNA-1"/>
    </source>
</evidence>
<sequence length="59" mass="6693">MEFGNSNTVADHMVEGRMVSYCVYYPVHNSLPYFHLHCDCVHTAAIFVTGSYLILVPKN</sequence>
<organism evidence="4">
    <name type="scientific">Schistosoma curassoni</name>
    <dbReference type="NCBI Taxonomy" id="6186"/>
    <lineage>
        <taxon>Eukaryota</taxon>
        <taxon>Metazoa</taxon>
        <taxon>Spiralia</taxon>
        <taxon>Lophotrochozoa</taxon>
        <taxon>Platyhelminthes</taxon>
        <taxon>Trematoda</taxon>
        <taxon>Digenea</taxon>
        <taxon>Strigeidida</taxon>
        <taxon>Schistosomatoidea</taxon>
        <taxon>Schistosomatidae</taxon>
        <taxon>Schistosoma</taxon>
    </lineage>
</organism>
<name>A0A183JV38_9TREM</name>
<keyword evidence="1" id="KW-1133">Transmembrane helix</keyword>
<dbReference type="EMBL" id="UZAK01015339">
    <property type="protein sequence ID" value="VDP05360.1"/>
    <property type="molecule type" value="Genomic_DNA"/>
</dbReference>